<dbReference type="AlphaFoldDB" id="A0A0R2DH22"/>
<dbReference type="Proteomes" id="UP000051589">
    <property type="component" value="Unassembled WGS sequence"/>
</dbReference>
<keyword evidence="3" id="KW-1185">Reference proteome</keyword>
<evidence type="ECO:0000313" key="3">
    <source>
        <dbReference type="Proteomes" id="UP000051589"/>
    </source>
</evidence>
<evidence type="ECO:0000313" key="2">
    <source>
        <dbReference type="EMBL" id="KRN03384.1"/>
    </source>
</evidence>
<name>A0A0R2DH22_9LACO</name>
<feature type="region of interest" description="Disordered" evidence="1">
    <location>
        <begin position="137"/>
        <end position="159"/>
    </location>
</feature>
<organism evidence="2 3">
    <name type="scientific">Levilactobacillus senmaizukei DSM 21775 = NBRC 103853</name>
    <dbReference type="NCBI Taxonomy" id="1423803"/>
    <lineage>
        <taxon>Bacteria</taxon>
        <taxon>Bacillati</taxon>
        <taxon>Bacillota</taxon>
        <taxon>Bacilli</taxon>
        <taxon>Lactobacillales</taxon>
        <taxon>Lactobacillaceae</taxon>
        <taxon>Levilactobacillus</taxon>
    </lineage>
</organism>
<dbReference type="EMBL" id="AYZH01000001">
    <property type="protein sequence ID" value="KRN03384.1"/>
    <property type="molecule type" value="Genomic_DNA"/>
</dbReference>
<accession>A0A0R2DH22</accession>
<comment type="caution">
    <text evidence="2">The sequence shown here is derived from an EMBL/GenBank/DDBJ whole genome shotgun (WGS) entry which is preliminary data.</text>
</comment>
<feature type="compositionally biased region" description="Low complexity" evidence="1">
    <location>
        <begin position="142"/>
        <end position="159"/>
    </location>
</feature>
<sequence length="263" mass="28629">MGTPAQKVNDYGLSYRLVKKDGTPDDYLVRGTGVVSVDAHSTDNEDTNGTITGYGESTAGVALSFRFVDAKGQDIVGSKTIQTSYYPDDPTLTNLRKAVMLADLSISGHTLRTTNPVTVSGDTYTYHYVSPTDINGHSGTATPAPNTSSLSSSSNTVMSSPNRVVAKGIAIYVTKKVGLDRHANFDTKNRELWYSKQDRAKRPQFVVTGYAHTKKGTLRDHVRDLNHHTKSNGRTGYLTTLASLRQPTTPLSPSRLTFLMHTV</sequence>
<dbReference type="STRING" id="1423803.FD13_GL000168"/>
<reference evidence="2 3" key="1">
    <citation type="journal article" date="2015" name="Genome Announc.">
        <title>Expanding the biotechnology potential of lactobacilli through comparative genomics of 213 strains and associated genera.</title>
        <authorList>
            <person name="Sun Z."/>
            <person name="Harris H.M."/>
            <person name="McCann A."/>
            <person name="Guo C."/>
            <person name="Argimon S."/>
            <person name="Zhang W."/>
            <person name="Yang X."/>
            <person name="Jeffery I.B."/>
            <person name="Cooney J.C."/>
            <person name="Kagawa T.F."/>
            <person name="Liu W."/>
            <person name="Song Y."/>
            <person name="Salvetti E."/>
            <person name="Wrobel A."/>
            <person name="Rasinkangas P."/>
            <person name="Parkhill J."/>
            <person name="Rea M.C."/>
            <person name="O'Sullivan O."/>
            <person name="Ritari J."/>
            <person name="Douillard F.P."/>
            <person name="Paul Ross R."/>
            <person name="Yang R."/>
            <person name="Briner A.E."/>
            <person name="Felis G.E."/>
            <person name="de Vos W.M."/>
            <person name="Barrangou R."/>
            <person name="Klaenhammer T.R."/>
            <person name="Caufield P.W."/>
            <person name="Cui Y."/>
            <person name="Zhang H."/>
            <person name="O'Toole P.W."/>
        </authorList>
    </citation>
    <scope>NUCLEOTIDE SEQUENCE [LARGE SCALE GENOMIC DNA]</scope>
    <source>
        <strain evidence="2 3">DSM 21775</strain>
    </source>
</reference>
<proteinExistence type="predicted"/>
<protein>
    <submittedName>
        <fullName evidence="2">Uncharacterized protein</fullName>
    </submittedName>
</protein>
<gene>
    <name evidence="2" type="ORF">FD13_GL000168</name>
</gene>
<evidence type="ECO:0000256" key="1">
    <source>
        <dbReference type="SAM" id="MobiDB-lite"/>
    </source>
</evidence>
<dbReference type="PATRIC" id="fig|1423803.3.peg.167"/>